<feature type="transmembrane region" description="Helical" evidence="6">
    <location>
        <begin position="76"/>
        <end position="93"/>
    </location>
</feature>
<dbReference type="GeneID" id="81373060"/>
<evidence type="ECO:0000256" key="1">
    <source>
        <dbReference type="ARBA" id="ARBA00004141"/>
    </source>
</evidence>
<feature type="transmembrane region" description="Helical" evidence="6">
    <location>
        <begin position="114"/>
        <end position="134"/>
    </location>
</feature>
<dbReference type="OrthoDB" id="3900342at2759"/>
<evidence type="ECO:0000259" key="7">
    <source>
        <dbReference type="Pfam" id="PF00324"/>
    </source>
</evidence>
<feature type="transmembrane region" description="Helical" evidence="6">
    <location>
        <begin position="330"/>
        <end position="349"/>
    </location>
</feature>
<comment type="caution">
    <text evidence="8">The sequence shown here is derived from an EMBL/GenBank/DDBJ whole genome shotgun (WGS) entry which is preliminary data.</text>
</comment>
<feature type="transmembrane region" description="Helical" evidence="6">
    <location>
        <begin position="197"/>
        <end position="216"/>
    </location>
</feature>
<keyword evidence="4 6" id="KW-0472">Membrane</keyword>
<evidence type="ECO:0000313" key="9">
    <source>
        <dbReference type="Proteomes" id="UP001147747"/>
    </source>
</evidence>
<dbReference type="AlphaFoldDB" id="A0A9X0B3N1"/>
<feature type="transmembrane region" description="Helical" evidence="6">
    <location>
        <begin position="277"/>
        <end position="295"/>
    </location>
</feature>
<feature type="transmembrane region" description="Helical" evidence="6">
    <location>
        <begin position="236"/>
        <end position="256"/>
    </location>
</feature>
<reference evidence="8" key="2">
    <citation type="journal article" date="2023" name="IMA Fungus">
        <title>Comparative genomic study of the Penicillium genus elucidates a diverse pangenome and 15 lateral gene transfer events.</title>
        <authorList>
            <person name="Petersen C."/>
            <person name="Sorensen T."/>
            <person name="Nielsen M.R."/>
            <person name="Sondergaard T.E."/>
            <person name="Sorensen J.L."/>
            <person name="Fitzpatrick D.A."/>
            <person name="Frisvad J.C."/>
            <person name="Nielsen K.L."/>
        </authorList>
    </citation>
    <scope>NUCLEOTIDE SEQUENCE</scope>
    <source>
        <strain evidence="8">IBT 29677</strain>
    </source>
</reference>
<keyword evidence="3 6" id="KW-1133">Transmembrane helix</keyword>
<dbReference type="PANTHER" id="PTHR43341">
    <property type="entry name" value="AMINO ACID PERMEASE"/>
    <property type="match status" value="1"/>
</dbReference>
<dbReference type="GO" id="GO:0015171">
    <property type="term" value="F:amino acid transmembrane transporter activity"/>
    <property type="evidence" value="ECO:0007669"/>
    <property type="project" value="TreeGrafter"/>
</dbReference>
<keyword evidence="9" id="KW-1185">Reference proteome</keyword>
<gene>
    <name evidence="8" type="ORF">N7509_009443</name>
</gene>
<dbReference type="Proteomes" id="UP001147747">
    <property type="component" value="Unassembled WGS sequence"/>
</dbReference>
<reference evidence="8" key="1">
    <citation type="submission" date="2022-12" db="EMBL/GenBank/DDBJ databases">
        <authorList>
            <person name="Petersen C."/>
        </authorList>
    </citation>
    <scope>NUCLEOTIDE SEQUENCE</scope>
    <source>
        <strain evidence="8">IBT 29677</strain>
    </source>
</reference>
<evidence type="ECO:0000256" key="5">
    <source>
        <dbReference type="SAM" id="MobiDB-lite"/>
    </source>
</evidence>
<sequence length="468" mass="52093">MVASPDSSIEVPSSSKNGTTVTETHGYDEPTRDVSGDVIDDGLRRGLKGRQFMIIALGSIIGPGCFYGLGYGIYEAGSLGLLIGFSVVGMLINRREDIYRMFELTSLGMKGASVWILMQSVGEVATLFPVHGGFVEPLADMVLDWNNATVFLQFWIPDTKFPVWAWYILFFVFFNILTTLGVNFYGETEYYFGMFKFISLIVLFFICILADVGAFGNGYIGFRYWTPPYGPIQNGINGFGQVFVLAAAYYVGTEIVSVAAGESKNPQRDVPRATKSILYRILVVFIGMSFFQGLICPSTSDDLVHPDSKTASSPFTIGFTLAGWKSSGHFVNTIILIAFVSAANGVVYIQSRTLYSLALKQKAPSLFAITSSRGAAYIAWATITFVQLRVRAAAKKQNIDIQTFPFTAPGHTLVYWGNFFFNIFLLLIQGFTVFETPFNYQSFIASYISIPVFFALFFGYKWWFKTKW</sequence>
<proteinExistence type="predicted"/>
<organism evidence="8 9">
    <name type="scientific">Penicillium cosmopolitanum</name>
    <dbReference type="NCBI Taxonomy" id="1131564"/>
    <lineage>
        <taxon>Eukaryota</taxon>
        <taxon>Fungi</taxon>
        <taxon>Dikarya</taxon>
        <taxon>Ascomycota</taxon>
        <taxon>Pezizomycotina</taxon>
        <taxon>Eurotiomycetes</taxon>
        <taxon>Eurotiomycetidae</taxon>
        <taxon>Eurotiales</taxon>
        <taxon>Aspergillaceae</taxon>
        <taxon>Penicillium</taxon>
    </lineage>
</organism>
<feature type="transmembrane region" description="Helical" evidence="6">
    <location>
        <begin position="52"/>
        <end position="70"/>
    </location>
</feature>
<dbReference type="EMBL" id="JAPZBU010000009">
    <property type="protein sequence ID" value="KAJ5386902.1"/>
    <property type="molecule type" value="Genomic_DNA"/>
</dbReference>
<dbReference type="Gene3D" id="1.20.1740.10">
    <property type="entry name" value="Amino acid/polyamine transporter I"/>
    <property type="match status" value="1"/>
</dbReference>
<feature type="domain" description="Amino acid permease/ SLC12A" evidence="7">
    <location>
        <begin position="112"/>
        <end position="375"/>
    </location>
</feature>
<feature type="domain" description="Amino acid permease/ SLC12A" evidence="7">
    <location>
        <begin position="377"/>
        <end position="467"/>
    </location>
</feature>
<feature type="compositionally biased region" description="Low complexity" evidence="5">
    <location>
        <begin position="1"/>
        <end position="15"/>
    </location>
</feature>
<feature type="transmembrane region" description="Helical" evidence="6">
    <location>
        <begin position="440"/>
        <end position="460"/>
    </location>
</feature>
<evidence type="ECO:0000256" key="6">
    <source>
        <dbReference type="SAM" id="Phobius"/>
    </source>
</evidence>
<protein>
    <recommendedName>
        <fullName evidence="7">Amino acid permease/ SLC12A domain-containing protein</fullName>
    </recommendedName>
</protein>
<dbReference type="RefSeq" id="XP_056484700.1">
    <property type="nucleotide sequence ID" value="XM_056634080.1"/>
</dbReference>
<feature type="region of interest" description="Disordered" evidence="5">
    <location>
        <begin position="1"/>
        <end position="33"/>
    </location>
</feature>
<feature type="transmembrane region" description="Helical" evidence="6">
    <location>
        <begin position="164"/>
        <end position="185"/>
    </location>
</feature>
<evidence type="ECO:0000313" key="8">
    <source>
        <dbReference type="EMBL" id="KAJ5386902.1"/>
    </source>
</evidence>
<keyword evidence="2 6" id="KW-0812">Transmembrane</keyword>
<evidence type="ECO:0000256" key="2">
    <source>
        <dbReference type="ARBA" id="ARBA00022692"/>
    </source>
</evidence>
<comment type="subcellular location">
    <subcellularLocation>
        <location evidence="1">Membrane</location>
        <topology evidence="1">Multi-pass membrane protein</topology>
    </subcellularLocation>
</comment>
<evidence type="ECO:0000256" key="3">
    <source>
        <dbReference type="ARBA" id="ARBA00022989"/>
    </source>
</evidence>
<evidence type="ECO:0000256" key="4">
    <source>
        <dbReference type="ARBA" id="ARBA00023136"/>
    </source>
</evidence>
<accession>A0A9X0B3N1</accession>
<feature type="transmembrane region" description="Helical" evidence="6">
    <location>
        <begin position="413"/>
        <end position="434"/>
    </location>
</feature>
<name>A0A9X0B3N1_9EURO</name>
<dbReference type="InterPro" id="IPR004841">
    <property type="entry name" value="AA-permease/SLC12A_dom"/>
</dbReference>
<dbReference type="Pfam" id="PF00324">
    <property type="entry name" value="AA_permease"/>
    <property type="match status" value="2"/>
</dbReference>
<dbReference type="InterPro" id="IPR050524">
    <property type="entry name" value="APC_YAT"/>
</dbReference>
<dbReference type="PANTHER" id="PTHR43341:SF26">
    <property type="entry name" value="GENERAL AMINO ACID PERMEASE AGP3"/>
    <property type="match status" value="1"/>
</dbReference>
<dbReference type="GO" id="GO:0016020">
    <property type="term" value="C:membrane"/>
    <property type="evidence" value="ECO:0007669"/>
    <property type="project" value="UniProtKB-SubCell"/>
</dbReference>